<dbReference type="InterPro" id="IPR025709">
    <property type="entry name" value="Leu_tRNA-synth_edit"/>
</dbReference>
<dbReference type="SUPFAM" id="SSF47323">
    <property type="entry name" value="Anticodon-binding domain of a subclass of class I aminoacyl-tRNA synthetases"/>
    <property type="match status" value="1"/>
</dbReference>
<dbReference type="PATRIC" id="fig|1142394.8.peg.1140"/>
<dbReference type="FunFam" id="3.40.50.620:FF:000060">
    <property type="entry name" value="Leucine--tRNA ligase"/>
    <property type="match status" value="1"/>
</dbReference>
<feature type="short sequence motif" description="'KMSKS' region" evidence="9">
    <location>
        <begin position="735"/>
        <end position="739"/>
    </location>
</feature>
<keyword evidence="16" id="KW-1185">Reference proteome</keyword>
<dbReference type="eggNOG" id="COG0495">
    <property type="taxonomic scope" value="Bacteria"/>
</dbReference>
<evidence type="ECO:0000313" key="16">
    <source>
        <dbReference type="Proteomes" id="UP000007881"/>
    </source>
</evidence>
<dbReference type="STRING" id="1142394.PSMK_11060"/>
<dbReference type="GO" id="GO:0006429">
    <property type="term" value="P:leucyl-tRNA aminoacylation"/>
    <property type="evidence" value="ECO:0007669"/>
    <property type="project" value="UniProtKB-UniRule"/>
</dbReference>
<dbReference type="GO" id="GO:0005829">
    <property type="term" value="C:cytosol"/>
    <property type="evidence" value="ECO:0007669"/>
    <property type="project" value="TreeGrafter"/>
</dbReference>
<feature type="domain" description="Leucyl-tRNA synthetase editing" evidence="14">
    <location>
        <begin position="295"/>
        <end position="496"/>
    </location>
</feature>
<evidence type="ECO:0000256" key="7">
    <source>
        <dbReference type="ARBA" id="ARBA00023146"/>
    </source>
</evidence>
<dbReference type="Pfam" id="PF13603">
    <property type="entry name" value="tRNA-synt_1_2"/>
    <property type="match status" value="1"/>
</dbReference>
<dbReference type="AlphaFoldDB" id="I0IDC7"/>
<dbReference type="Gene3D" id="3.40.50.620">
    <property type="entry name" value="HUPs"/>
    <property type="match status" value="3"/>
</dbReference>
<evidence type="ECO:0000259" key="13">
    <source>
        <dbReference type="Pfam" id="PF09334"/>
    </source>
</evidence>
<dbReference type="Gene3D" id="1.10.730.10">
    <property type="entry name" value="Isoleucyl-tRNA Synthetase, Domain 1"/>
    <property type="match status" value="1"/>
</dbReference>
<evidence type="ECO:0000256" key="6">
    <source>
        <dbReference type="ARBA" id="ARBA00022917"/>
    </source>
</evidence>
<dbReference type="EC" id="6.1.1.4" evidence="9"/>
<evidence type="ECO:0000256" key="10">
    <source>
        <dbReference type="RuleBase" id="RU363039"/>
    </source>
</evidence>
<evidence type="ECO:0000313" key="15">
    <source>
        <dbReference type="EMBL" id="BAM03265.1"/>
    </source>
</evidence>
<dbReference type="EMBL" id="AP012338">
    <property type="protein sequence ID" value="BAM03265.1"/>
    <property type="molecule type" value="Genomic_DNA"/>
</dbReference>
<dbReference type="RefSeq" id="WP_014436484.1">
    <property type="nucleotide sequence ID" value="NC_017080.1"/>
</dbReference>
<evidence type="ECO:0000259" key="12">
    <source>
        <dbReference type="Pfam" id="PF08264"/>
    </source>
</evidence>
<evidence type="ECO:0000256" key="3">
    <source>
        <dbReference type="ARBA" id="ARBA00022598"/>
    </source>
</evidence>
<name>I0IDC7_PHYMF</name>
<feature type="binding site" evidence="9">
    <location>
        <position position="738"/>
    </location>
    <ligand>
        <name>ATP</name>
        <dbReference type="ChEBI" id="CHEBI:30616"/>
    </ligand>
</feature>
<keyword evidence="6 9" id="KW-0648">Protein biosynthesis</keyword>
<dbReference type="PANTHER" id="PTHR43740:SF2">
    <property type="entry name" value="LEUCINE--TRNA LIGASE, MITOCHONDRIAL"/>
    <property type="match status" value="1"/>
</dbReference>
<dbReference type="InterPro" id="IPR014729">
    <property type="entry name" value="Rossmann-like_a/b/a_fold"/>
</dbReference>
<keyword evidence="7 9" id="KW-0030">Aminoacyl-tRNA synthetase</keyword>
<keyword evidence="3 9" id="KW-0436">Ligase</keyword>
<dbReference type="FunFam" id="3.40.50.620:FF:000087">
    <property type="entry name" value="Leucine--tRNA ligase"/>
    <property type="match status" value="1"/>
</dbReference>
<evidence type="ECO:0000256" key="11">
    <source>
        <dbReference type="SAM" id="MobiDB-lite"/>
    </source>
</evidence>
<protein>
    <recommendedName>
        <fullName evidence="9">Leucine--tRNA ligase</fullName>
        <ecNumber evidence="9">6.1.1.4</ecNumber>
    </recommendedName>
    <alternativeName>
        <fullName evidence="9">Leucyl-tRNA synthetase</fullName>
        <shortName evidence="9">LeuRS</shortName>
    </alternativeName>
</protein>
<dbReference type="CDD" id="cd07958">
    <property type="entry name" value="Anticodon_Ia_Leu_BEm"/>
    <property type="match status" value="1"/>
</dbReference>
<dbReference type="OrthoDB" id="9810365at2"/>
<dbReference type="GO" id="GO:0004823">
    <property type="term" value="F:leucine-tRNA ligase activity"/>
    <property type="evidence" value="ECO:0007669"/>
    <property type="project" value="UniProtKB-UniRule"/>
</dbReference>
<accession>I0IDC7</accession>
<dbReference type="InterPro" id="IPR015413">
    <property type="entry name" value="Methionyl/Leucyl_tRNA_Synth"/>
</dbReference>
<dbReference type="KEGG" id="phm:PSMK_11060"/>
<dbReference type="PANTHER" id="PTHR43740">
    <property type="entry name" value="LEUCYL-TRNA SYNTHETASE"/>
    <property type="match status" value="1"/>
</dbReference>
<feature type="region of interest" description="Disordered" evidence="11">
    <location>
        <begin position="551"/>
        <end position="573"/>
    </location>
</feature>
<keyword evidence="5 9" id="KW-0067">ATP-binding</keyword>
<evidence type="ECO:0000256" key="4">
    <source>
        <dbReference type="ARBA" id="ARBA00022741"/>
    </source>
</evidence>
<sequence length="980" mass="108178">MAYPFAEIESRWQRRWEANRTFKTPNPGDAGFNADAPPFYVLDMFPYPSGVGLHVGHPLGYIATDIVARHKRMKGFNVLHPMGFDAFGLPAEQFAIEHNVHPRVTTEKNIETMVAQLKSLGLGYDWSRRLATTDPGFVRWTQWAFLQMHGSYFDPVEKKAAPISNLVEKLEGEDYLLGITGELVWSGIDEDMAALSGLPIGARKWHTLSKDEQNDVLDSRRLAFLAEVEVNWCPKLGTVLANEEVKADGRSERGNHPVVKRPLKQWMLRITEYAERLEDGLDGLDWPEPVKQLQRNWIGRSTGAEVDFDVAGPAGDDADAGRVEKITVFTTRPDTLFGATYMVLAPEHPLVEDLTTPEQKEAVDAYVARCAAMSDEERQAAAGSLPGKKTKSGVPTGGFAVNPVNGEPLPVWIADYVLMGYGTGAIMAVPAHDTRDHAFAVQHDLPIVQVIDGPGGTDTDLEAWTGTGPLMNSANAELDLNGLDQATATEDIVGYLEQEGRGREKTQVRLRDWLFSRQRYWGEPFPILHGPGGEIRPVDEADLPVELPEMEDFRPAPPEEQDGTAPPEPPLGRAPVAWRKVILDGVEYSRELNTMPNWAGSCWYYLRYLSPGDDDRLVDPGAEAYWMGADDPERSGVDLYVGGVEHAVLHLLYARFWHQVLFDLGHVSSPEPFRRYFPQGYIQAFYYEDAEGVRVEASAVVDAKSGKPAAEVQDRDEAELELRCEGRPVTRHFGKMGKSLKNAVSPDAVIQTYGCDTLRLYEMSMGPLEQSKVWNTADIVGVHRFLNRVWRNLVGDDTPGEGSSEGGSTPGGAPLVSEDEPEAELRKLMARTIDRVSRAMDQMHFNVAVSALIEFNNALVARETVPHRAAVTLVTLLAPLAPHLAEELWERLGLHEGRYASVADAPWPDADPDDLVEDTLELPVQVNGKLRARVTVPADANRDAVEAAARADGNVAVHLDGLDVKKVVIVPGKLVNFVAG</sequence>
<proteinExistence type="inferred from homology"/>
<reference evidence="15 16" key="1">
    <citation type="submission" date="2012-02" db="EMBL/GenBank/DDBJ databases">
        <title>Complete genome sequence of Phycisphaera mikurensis NBRC 102666.</title>
        <authorList>
            <person name="Ankai A."/>
            <person name="Hosoyama A."/>
            <person name="Terui Y."/>
            <person name="Sekine M."/>
            <person name="Fukai R."/>
            <person name="Kato Y."/>
            <person name="Nakamura S."/>
            <person name="Yamada-Narita S."/>
            <person name="Kawakoshi A."/>
            <person name="Fukunaga Y."/>
            <person name="Yamazaki S."/>
            <person name="Fujita N."/>
        </authorList>
    </citation>
    <scope>NUCLEOTIDE SEQUENCE [LARGE SCALE GENOMIC DNA]</scope>
    <source>
        <strain evidence="16">NBRC 102666 / KCTC 22515 / FYK2301M01</strain>
    </source>
</reference>
<dbReference type="HAMAP" id="MF_00049_B">
    <property type="entry name" value="Leu_tRNA_synth_B"/>
    <property type="match status" value="1"/>
</dbReference>
<dbReference type="GO" id="GO:0002161">
    <property type="term" value="F:aminoacyl-tRNA deacylase activity"/>
    <property type="evidence" value="ECO:0007669"/>
    <property type="project" value="InterPro"/>
</dbReference>
<dbReference type="Proteomes" id="UP000007881">
    <property type="component" value="Chromosome"/>
</dbReference>
<dbReference type="SUPFAM" id="SSF52374">
    <property type="entry name" value="Nucleotidylyl transferase"/>
    <property type="match status" value="1"/>
</dbReference>
<feature type="domain" description="Methionyl/Leucyl tRNA synthetase" evidence="13">
    <location>
        <begin position="44"/>
        <end position="126"/>
    </location>
</feature>
<comment type="similarity">
    <text evidence="1 9 10">Belongs to the class-I aminoacyl-tRNA synthetase family.</text>
</comment>
<dbReference type="InterPro" id="IPR009008">
    <property type="entry name" value="Val/Leu/Ile-tRNA-synth_edit"/>
</dbReference>
<keyword evidence="4 9" id="KW-0547">Nucleotide-binding</keyword>
<dbReference type="GO" id="GO:0005524">
    <property type="term" value="F:ATP binding"/>
    <property type="evidence" value="ECO:0007669"/>
    <property type="project" value="UniProtKB-UniRule"/>
</dbReference>
<dbReference type="InterPro" id="IPR009080">
    <property type="entry name" value="tRNAsynth_Ia_anticodon-bd"/>
</dbReference>
<dbReference type="InterPro" id="IPR002302">
    <property type="entry name" value="Leu-tRNA-ligase"/>
</dbReference>
<dbReference type="Pfam" id="PF08264">
    <property type="entry name" value="Anticodon_1"/>
    <property type="match status" value="1"/>
</dbReference>
<dbReference type="NCBIfam" id="TIGR00396">
    <property type="entry name" value="leuS_bact"/>
    <property type="match status" value="1"/>
</dbReference>
<evidence type="ECO:0000256" key="5">
    <source>
        <dbReference type="ARBA" id="ARBA00022840"/>
    </source>
</evidence>
<dbReference type="HOGENOM" id="CLU_004427_0_0_0"/>
<evidence type="ECO:0000256" key="9">
    <source>
        <dbReference type="HAMAP-Rule" id="MF_00049"/>
    </source>
</evidence>
<evidence type="ECO:0000256" key="2">
    <source>
        <dbReference type="ARBA" id="ARBA00022490"/>
    </source>
</evidence>
<evidence type="ECO:0000256" key="8">
    <source>
        <dbReference type="ARBA" id="ARBA00047469"/>
    </source>
</evidence>
<gene>
    <name evidence="9 15" type="primary">leuS</name>
    <name evidence="15" type="ordered locus">PSMK_11060</name>
</gene>
<comment type="catalytic activity">
    <reaction evidence="8 9">
        <text>tRNA(Leu) + L-leucine + ATP = L-leucyl-tRNA(Leu) + AMP + diphosphate</text>
        <dbReference type="Rhea" id="RHEA:11688"/>
        <dbReference type="Rhea" id="RHEA-COMP:9613"/>
        <dbReference type="Rhea" id="RHEA-COMP:9622"/>
        <dbReference type="ChEBI" id="CHEBI:30616"/>
        <dbReference type="ChEBI" id="CHEBI:33019"/>
        <dbReference type="ChEBI" id="CHEBI:57427"/>
        <dbReference type="ChEBI" id="CHEBI:78442"/>
        <dbReference type="ChEBI" id="CHEBI:78494"/>
        <dbReference type="ChEBI" id="CHEBI:456215"/>
        <dbReference type="EC" id="6.1.1.4"/>
    </reaction>
</comment>
<organism evidence="15 16">
    <name type="scientific">Phycisphaera mikurensis (strain NBRC 102666 / KCTC 22515 / FYK2301M01)</name>
    <dbReference type="NCBI Taxonomy" id="1142394"/>
    <lineage>
        <taxon>Bacteria</taxon>
        <taxon>Pseudomonadati</taxon>
        <taxon>Planctomycetota</taxon>
        <taxon>Phycisphaerae</taxon>
        <taxon>Phycisphaerales</taxon>
        <taxon>Phycisphaeraceae</taxon>
        <taxon>Phycisphaera</taxon>
    </lineage>
</organism>
<feature type="domain" description="Methionyl/Valyl/Leucyl/Isoleucyl-tRNA synthetase anticodon-binding" evidence="12">
    <location>
        <begin position="825"/>
        <end position="941"/>
    </location>
</feature>
<dbReference type="InterPro" id="IPR013155">
    <property type="entry name" value="M/V/L/I-tRNA-synth_anticd-bd"/>
</dbReference>
<dbReference type="FunFam" id="1.10.730.10:FF:000011">
    <property type="entry name" value="Leucine--tRNA ligase chloroplastic/mitochondrial"/>
    <property type="match status" value="1"/>
</dbReference>
<comment type="subcellular location">
    <subcellularLocation>
        <location evidence="9">Cytoplasm</location>
    </subcellularLocation>
</comment>
<feature type="region of interest" description="Disordered" evidence="11">
    <location>
        <begin position="796"/>
        <end position="820"/>
    </location>
</feature>
<keyword evidence="2 9" id="KW-0963">Cytoplasm</keyword>
<evidence type="ECO:0000256" key="1">
    <source>
        <dbReference type="ARBA" id="ARBA00005594"/>
    </source>
</evidence>
<dbReference type="Gene3D" id="3.90.740.10">
    <property type="entry name" value="Valyl/Leucyl/Isoleucyl-tRNA synthetase, editing domain"/>
    <property type="match status" value="1"/>
</dbReference>
<dbReference type="Pfam" id="PF09334">
    <property type="entry name" value="tRNA-synt_1g"/>
    <property type="match status" value="1"/>
</dbReference>
<dbReference type="PRINTS" id="PR00985">
    <property type="entry name" value="TRNASYNTHLEU"/>
</dbReference>
<evidence type="ECO:0000259" key="14">
    <source>
        <dbReference type="Pfam" id="PF13603"/>
    </source>
</evidence>
<comment type="caution">
    <text evidence="9">Lacks conserved residue(s) required for the propagation of feature annotation.</text>
</comment>
<dbReference type="SUPFAM" id="SSF50677">
    <property type="entry name" value="ValRS/IleRS/LeuRS editing domain"/>
    <property type="match status" value="1"/>
</dbReference>